<evidence type="ECO:0000313" key="2">
    <source>
        <dbReference type="EMBL" id="QQQ19110.1"/>
    </source>
</evidence>
<dbReference type="InterPro" id="IPR011129">
    <property type="entry name" value="CSD"/>
</dbReference>
<dbReference type="PRINTS" id="PR00050">
    <property type="entry name" value="COLDSHOCK"/>
</dbReference>
<feature type="domain" description="CSD" evidence="1">
    <location>
        <begin position="122"/>
        <end position="187"/>
    </location>
</feature>
<organism evidence="2 3">
    <name type="scientific">Brevundimonas vitisensis</name>
    <dbReference type="NCBI Taxonomy" id="2800818"/>
    <lineage>
        <taxon>Bacteria</taxon>
        <taxon>Pseudomonadati</taxon>
        <taxon>Pseudomonadota</taxon>
        <taxon>Alphaproteobacteria</taxon>
        <taxon>Caulobacterales</taxon>
        <taxon>Caulobacteraceae</taxon>
        <taxon>Brevundimonas</taxon>
    </lineage>
</organism>
<evidence type="ECO:0000259" key="1">
    <source>
        <dbReference type="PROSITE" id="PS51857"/>
    </source>
</evidence>
<name>A0ABX7BUF7_9CAUL</name>
<dbReference type="InterPro" id="IPR050181">
    <property type="entry name" value="Cold_shock_domain"/>
</dbReference>
<dbReference type="Proteomes" id="UP000595448">
    <property type="component" value="Chromosome"/>
</dbReference>
<dbReference type="Gene3D" id="2.40.50.140">
    <property type="entry name" value="Nucleic acid-binding proteins"/>
    <property type="match status" value="2"/>
</dbReference>
<reference evidence="2 3" key="1">
    <citation type="submission" date="2021-01" db="EMBL/GenBank/DDBJ databases">
        <title>Brevundimonas vitis sp. nov., an bacterium isolated from grape (Vitis vinifera).</title>
        <authorList>
            <person name="Jiang L."/>
            <person name="Lee J."/>
        </authorList>
    </citation>
    <scope>NUCLEOTIDE SEQUENCE [LARGE SCALE GENOMIC DNA]</scope>
    <source>
        <strain evidence="2 3">GRTSA-9</strain>
    </source>
</reference>
<dbReference type="RefSeq" id="WP_201103461.1">
    <property type="nucleotide sequence ID" value="NZ_CP067977.1"/>
</dbReference>
<proteinExistence type="predicted"/>
<dbReference type="InterPro" id="IPR002059">
    <property type="entry name" value="CSP_DNA-bd"/>
</dbReference>
<dbReference type="SMART" id="SM00357">
    <property type="entry name" value="CSP"/>
    <property type="match status" value="2"/>
</dbReference>
<gene>
    <name evidence="2" type="ORF">JIP62_03015</name>
</gene>
<dbReference type="SUPFAM" id="SSF50249">
    <property type="entry name" value="Nucleic acid-binding proteins"/>
    <property type="match status" value="2"/>
</dbReference>
<dbReference type="CDD" id="cd04458">
    <property type="entry name" value="CSP_CDS"/>
    <property type="match status" value="2"/>
</dbReference>
<dbReference type="InterPro" id="IPR012340">
    <property type="entry name" value="NA-bd_OB-fold"/>
</dbReference>
<dbReference type="PANTHER" id="PTHR11544">
    <property type="entry name" value="COLD SHOCK DOMAIN CONTAINING PROTEINS"/>
    <property type="match status" value="1"/>
</dbReference>
<keyword evidence="3" id="KW-1185">Reference proteome</keyword>
<protein>
    <submittedName>
        <fullName evidence="2">CspA family cold shock protein</fullName>
    </submittedName>
</protein>
<dbReference type="Pfam" id="PF00313">
    <property type="entry name" value="CSD"/>
    <property type="match status" value="2"/>
</dbReference>
<feature type="domain" description="CSD" evidence="1">
    <location>
        <begin position="14"/>
        <end position="96"/>
    </location>
</feature>
<sequence>MSEFEGLEATDTIRVVGRIKWFDPIKGYGFIVPEDAGQTDRQDILLHISSLRDSGHETAAEGAPITCDCVRRQKGWQVSQIHYLGEGNPEAVLPRRGGYDGLKSHGGMIRGRPEANLRAGDLETATVKWFNRTKGYGFVVREGHPGDIFVHVETLRRCGLDDLVPGEAVSVRFADGPKGLVVAEIKPGG</sequence>
<dbReference type="EMBL" id="CP067977">
    <property type="protein sequence ID" value="QQQ19110.1"/>
    <property type="molecule type" value="Genomic_DNA"/>
</dbReference>
<accession>A0ABX7BUF7</accession>
<evidence type="ECO:0000313" key="3">
    <source>
        <dbReference type="Proteomes" id="UP000595448"/>
    </source>
</evidence>
<dbReference type="PROSITE" id="PS51857">
    <property type="entry name" value="CSD_2"/>
    <property type="match status" value="2"/>
</dbReference>